<dbReference type="AlphaFoldDB" id="M0HR03"/>
<dbReference type="Proteomes" id="UP000011612">
    <property type="component" value="Unassembled WGS sequence"/>
</dbReference>
<evidence type="ECO:0000313" key="2">
    <source>
        <dbReference type="Proteomes" id="UP000011612"/>
    </source>
</evidence>
<protein>
    <submittedName>
        <fullName evidence="1">Uncharacterized protein</fullName>
    </submittedName>
</protein>
<accession>M0HR03</accession>
<comment type="caution">
    <text evidence="1">The sequence shown here is derived from an EMBL/GenBank/DDBJ whole genome shotgun (WGS) entry which is preliminary data.</text>
</comment>
<evidence type="ECO:0000313" key="1">
    <source>
        <dbReference type="EMBL" id="ELZ86142.1"/>
    </source>
</evidence>
<dbReference type="PATRIC" id="fig|1230453.4.peg.1972"/>
<proteinExistence type="predicted"/>
<dbReference type="RefSeq" id="WP_008324256.1">
    <property type="nucleotide sequence ID" value="NZ_AOLK01000015.1"/>
</dbReference>
<sequence>MAARPPQDNTSEPDTIEFGIAALADDVDEADIDFPADAKTIARALGHVDVPIDAAGNTVSIDEALEATGRTTFESRRELLDVLHPVFEEFRAKASTSLLGRLRALVPF</sequence>
<dbReference type="OrthoDB" id="317711at2157"/>
<reference evidence="1 2" key="1">
    <citation type="journal article" date="2014" name="PLoS Genet.">
        <title>Phylogenetically driven sequencing of extremely halophilic archaea reveals strategies for static and dynamic osmo-response.</title>
        <authorList>
            <person name="Becker E.A."/>
            <person name="Seitzer P.M."/>
            <person name="Tritt A."/>
            <person name="Larsen D."/>
            <person name="Krusor M."/>
            <person name="Yao A.I."/>
            <person name="Wu D."/>
            <person name="Madern D."/>
            <person name="Eisen J.A."/>
            <person name="Darling A.E."/>
            <person name="Facciotti M.T."/>
        </authorList>
    </citation>
    <scope>NUCLEOTIDE SEQUENCE [LARGE SCALE GENOMIC DNA]</scope>
    <source>
        <strain evidence="1 2">ATCC BAA-1513</strain>
    </source>
</reference>
<name>M0HR03_HALEO</name>
<gene>
    <name evidence="1" type="ORF">C453_10003</name>
</gene>
<dbReference type="EMBL" id="AOLK01000015">
    <property type="protein sequence ID" value="ELZ86142.1"/>
    <property type="molecule type" value="Genomic_DNA"/>
</dbReference>
<keyword evidence="2" id="KW-1185">Reference proteome</keyword>
<organism evidence="1 2">
    <name type="scientific">Haloferax elongans ATCC BAA-1513</name>
    <dbReference type="NCBI Taxonomy" id="1230453"/>
    <lineage>
        <taxon>Archaea</taxon>
        <taxon>Methanobacteriati</taxon>
        <taxon>Methanobacteriota</taxon>
        <taxon>Stenosarchaea group</taxon>
        <taxon>Halobacteria</taxon>
        <taxon>Halobacteriales</taxon>
        <taxon>Haloferacaceae</taxon>
        <taxon>Haloferax</taxon>
    </lineage>
</organism>